<dbReference type="InterPro" id="IPR036942">
    <property type="entry name" value="Beta-barrel_TonB_sf"/>
</dbReference>
<accession>A0A418PMK8</accession>
<dbReference type="Pfam" id="PF07715">
    <property type="entry name" value="Plug"/>
    <property type="match status" value="1"/>
</dbReference>
<dbReference type="InterPro" id="IPR039426">
    <property type="entry name" value="TonB-dep_rcpt-like"/>
</dbReference>
<proteinExistence type="inferred from homology"/>
<comment type="similarity">
    <text evidence="10 11">Belongs to the TonB-dependent receptor family.</text>
</comment>
<comment type="subcellular location">
    <subcellularLocation>
        <location evidence="1 10">Cell outer membrane</location>
        <topology evidence="1 10">Multi-pass membrane protein</topology>
    </subcellularLocation>
</comment>
<evidence type="ECO:0000256" key="8">
    <source>
        <dbReference type="ARBA" id="ARBA00023170"/>
    </source>
</evidence>
<evidence type="ECO:0000256" key="9">
    <source>
        <dbReference type="ARBA" id="ARBA00023237"/>
    </source>
</evidence>
<keyword evidence="4 10" id="KW-0812">Transmembrane</keyword>
<dbReference type="GO" id="GO:0044718">
    <property type="term" value="P:siderophore transmembrane transport"/>
    <property type="evidence" value="ECO:0007669"/>
    <property type="project" value="TreeGrafter"/>
</dbReference>
<dbReference type="InterPro" id="IPR000531">
    <property type="entry name" value="Beta-barrel_TonB"/>
</dbReference>
<keyword evidence="15" id="KW-1185">Reference proteome</keyword>
<dbReference type="Pfam" id="PF00593">
    <property type="entry name" value="TonB_dep_Rec_b-barrel"/>
    <property type="match status" value="1"/>
</dbReference>
<dbReference type="GO" id="GO:0015344">
    <property type="term" value="F:siderophore uptake transmembrane transporter activity"/>
    <property type="evidence" value="ECO:0007669"/>
    <property type="project" value="TreeGrafter"/>
</dbReference>
<comment type="caution">
    <text evidence="14">The sequence shown here is derived from an EMBL/GenBank/DDBJ whole genome shotgun (WGS) entry which is preliminary data.</text>
</comment>
<evidence type="ECO:0000259" key="12">
    <source>
        <dbReference type="Pfam" id="PF00593"/>
    </source>
</evidence>
<evidence type="ECO:0000256" key="1">
    <source>
        <dbReference type="ARBA" id="ARBA00004571"/>
    </source>
</evidence>
<keyword evidence="3 10" id="KW-1134">Transmembrane beta strand</keyword>
<dbReference type="InterPro" id="IPR012910">
    <property type="entry name" value="Plug_dom"/>
</dbReference>
<dbReference type="GO" id="GO:0009279">
    <property type="term" value="C:cell outer membrane"/>
    <property type="evidence" value="ECO:0007669"/>
    <property type="project" value="UniProtKB-SubCell"/>
</dbReference>
<dbReference type="PROSITE" id="PS52016">
    <property type="entry name" value="TONB_DEPENDENT_REC_3"/>
    <property type="match status" value="1"/>
</dbReference>
<feature type="domain" description="TonB-dependent receptor plug" evidence="13">
    <location>
        <begin position="115"/>
        <end position="222"/>
    </location>
</feature>
<dbReference type="Proteomes" id="UP000283522">
    <property type="component" value="Unassembled WGS sequence"/>
</dbReference>
<evidence type="ECO:0000256" key="11">
    <source>
        <dbReference type="RuleBase" id="RU003357"/>
    </source>
</evidence>
<dbReference type="Gene3D" id="2.40.170.20">
    <property type="entry name" value="TonB-dependent receptor, beta-barrel domain"/>
    <property type="match status" value="1"/>
</dbReference>
<name>A0A418PMK8_9BACT</name>
<dbReference type="AlphaFoldDB" id="A0A418PMK8"/>
<keyword evidence="8 14" id="KW-0675">Receptor</keyword>
<evidence type="ECO:0000256" key="5">
    <source>
        <dbReference type="ARBA" id="ARBA00022729"/>
    </source>
</evidence>
<evidence type="ECO:0000313" key="14">
    <source>
        <dbReference type="EMBL" id="RIW12788.1"/>
    </source>
</evidence>
<evidence type="ECO:0000256" key="10">
    <source>
        <dbReference type="PROSITE-ProRule" id="PRU01360"/>
    </source>
</evidence>
<keyword evidence="5" id="KW-0732">Signal</keyword>
<keyword evidence="6 11" id="KW-0798">TonB box</keyword>
<keyword evidence="9 10" id="KW-0998">Cell outer membrane</keyword>
<dbReference type="PROSITE" id="PS01156">
    <property type="entry name" value="TONB_DEPENDENT_REC_2"/>
    <property type="match status" value="1"/>
</dbReference>
<evidence type="ECO:0000313" key="15">
    <source>
        <dbReference type="Proteomes" id="UP000283522"/>
    </source>
</evidence>
<keyword evidence="7 10" id="KW-0472">Membrane</keyword>
<evidence type="ECO:0000259" key="13">
    <source>
        <dbReference type="Pfam" id="PF07715"/>
    </source>
</evidence>
<evidence type="ECO:0000256" key="7">
    <source>
        <dbReference type="ARBA" id="ARBA00023136"/>
    </source>
</evidence>
<dbReference type="OrthoDB" id="9764669at2"/>
<sequence length="804" mass="90149">MKKILLLFLSVFGLGVQLVIGQQILVTEFGSNQPLAGVLIYSTDPGKSSITDSNGAADISIFKDQTEVIIQLLGFESKKISWENLASANFKIELKPSQITLDIAIVAASRWRQSTQDVPGKVRQLDEEKLFLRNPANSADWLGSSGEVFIQKSQQGGGSPMIRGFSANRLLYAVDGVRMNTAIFRSGNLQNVISLDPFILKSTEILFGPGSVMYGSDAIGGVMAFETLSPDFSKNGLNVKTNALSRFATANDEFTLHADVEFGLKKWAFLSSISRFDYNDLRMGANGPSEYLRTHYAVRENNTDRQIENLDPRLQVQSGYEQLNLMQKIRFQSGEKTDIEYGFHYSNTGNIPRYDRLIEMRNGNLRFASWDYGPQLWVMNNLGLNSSKKTAAYDQVKLKVAHQIFEESRMDRRFGAVELFNRSERINALSLNADFLKNIRKESFLSYGLEAVNNKVESIGKVEKIDTGELDPASSRYPNSNWLSLAVYGTYHAHFSEKIKLQTGARLNYTNLKADFSNNQDFFPLPFNETQNQYNSITGSLGLIYNPEPSLSISPLISTGFRAPNVDDLGKIFDSEPGAVLVPNPDLKPEYAYNFELNLNKHFQNKVKLDFSGFYTLLDQAMVRRPFTLNGQSEILYDGELSEVLALQNAAFAEIYGIQAGLEVALSKRFFLISRYNWQKGTEELDDESTSPSRHAAPAFGLTRLAYQHKKFKMEVTAQYSATRNFEDMPEEEKGKPAIYAVDGNGNPYSPGWTIFNFTSTFQLHKTIQVMAGIENIGDIRYRPYSSGIVAPGRNFTFGIKGSF</sequence>
<gene>
    <name evidence="14" type="ORF">D0X99_18040</name>
</gene>
<evidence type="ECO:0000256" key="3">
    <source>
        <dbReference type="ARBA" id="ARBA00022452"/>
    </source>
</evidence>
<dbReference type="PANTHER" id="PTHR30069">
    <property type="entry name" value="TONB-DEPENDENT OUTER MEMBRANE RECEPTOR"/>
    <property type="match status" value="1"/>
</dbReference>
<keyword evidence="2 10" id="KW-0813">Transport</keyword>
<dbReference type="InterPro" id="IPR010917">
    <property type="entry name" value="TonB_rcpt_CS"/>
</dbReference>
<protein>
    <submittedName>
        <fullName evidence="14">TonB-dependent receptor</fullName>
    </submittedName>
</protein>
<dbReference type="PANTHER" id="PTHR30069:SF29">
    <property type="entry name" value="HEMOGLOBIN AND HEMOGLOBIN-HAPTOGLOBIN-BINDING PROTEIN 1-RELATED"/>
    <property type="match status" value="1"/>
</dbReference>
<reference evidence="14 15" key="1">
    <citation type="submission" date="2018-09" db="EMBL/GenBank/DDBJ databases">
        <authorList>
            <person name="Wang X."/>
            <person name="Du Z."/>
        </authorList>
    </citation>
    <scope>NUCLEOTIDE SEQUENCE [LARGE SCALE GENOMIC DNA]</scope>
    <source>
        <strain evidence="14 15">N3</strain>
    </source>
</reference>
<feature type="domain" description="TonB-dependent receptor-like beta-barrel" evidence="12">
    <location>
        <begin position="346"/>
        <end position="777"/>
    </location>
</feature>
<dbReference type="InterPro" id="IPR037066">
    <property type="entry name" value="Plug_dom_sf"/>
</dbReference>
<evidence type="ECO:0000256" key="4">
    <source>
        <dbReference type="ARBA" id="ARBA00022692"/>
    </source>
</evidence>
<evidence type="ECO:0000256" key="2">
    <source>
        <dbReference type="ARBA" id="ARBA00022448"/>
    </source>
</evidence>
<dbReference type="Gene3D" id="2.170.130.10">
    <property type="entry name" value="TonB-dependent receptor, plug domain"/>
    <property type="match status" value="1"/>
</dbReference>
<dbReference type="SUPFAM" id="SSF56935">
    <property type="entry name" value="Porins"/>
    <property type="match status" value="1"/>
</dbReference>
<dbReference type="EMBL" id="QXML01000012">
    <property type="protein sequence ID" value="RIW12788.1"/>
    <property type="molecule type" value="Genomic_DNA"/>
</dbReference>
<evidence type="ECO:0000256" key="6">
    <source>
        <dbReference type="ARBA" id="ARBA00023077"/>
    </source>
</evidence>
<organism evidence="14 15">
    <name type="scientific">Algoriphagus lacus</name>
    <dbReference type="NCBI Taxonomy" id="2056311"/>
    <lineage>
        <taxon>Bacteria</taxon>
        <taxon>Pseudomonadati</taxon>
        <taxon>Bacteroidota</taxon>
        <taxon>Cytophagia</taxon>
        <taxon>Cytophagales</taxon>
        <taxon>Cyclobacteriaceae</taxon>
        <taxon>Algoriphagus</taxon>
    </lineage>
</organism>
<dbReference type="RefSeq" id="WP_119479352.1">
    <property type="nucleotide sequence ID" value="NZ_QXML01000012.1"/>
</dbReference>